<proteinExistence type="predicted"/>
<evidence type="ECO:0000313" key="4">
    <source>
        <dbReference type="EMBL" id="KAK9931781.1"/>
    </source>
</evidence>
<evidence type="ECO:0000256" key="2">
    <source>
        <dbReference type="SAM" id="MobiDB-lite"/>
    </source>
</evidence>
<dbReference type="AlphaFoldDB" id="A0AAW1X6M2"/>
<comment type="caution">
    <text evidence="4">The sequence shown here is derived from an EMBL/GenBank/DDBJ whole genome shotgun (WGS) entry which is preliminary data.</text>
</comment>
<organism evidence="4 5">
    <name type="scientific">Rubus argutus</name>
    <name type="common">Southern blackberry</name>
    <dbReference type="NCBI Taxonomy" id="59490"/>
    <lineage>
        <taxon>Eukaryota</taxon>
        <taxon>Viridiplantae</taxon>
        <taxon>Streptophyta</taxon>
        <taxon>Embryophyta</taxon>
        <taxon>Tracheophyta</taxon>
        <taxon>Spermatophyta</taxon>
        <taxon>Magnoliopsida</taxon>
        <taxon>eudicotyledons</taxon>
        <taxon>Gunneridae</taxon>
        <taxon>Pentapetalae</taxon>
        <taxon>rosids</taxon>
        <taxon>fabids</taxon>
        <taxon>Rosales</taxon>
        <taxon>Rosaceae</taxon>
        <taxon>Rosoideae</taxon>
        <taxon>Rosoideae incertae sedis</taxon>
        <taxon>Rubus</taxon>
    </lineage>
</organism>
<dbReference type="GO" id="GO:0008270">
    <property type="term" value="F:zinc ion binding"/>
    <property type="evidence" value="ECO:0007669"/>
    <property type="project" value="UniProtKB-KW"/>
</dbReference>
<sequence length="274" mass="30648">MRRAEEIEESEAEKLRSLRKRRSREEDSVETEDRGVESYCHPQAVASPSREGDSAALQPLESMQFDGHRVMKRFIATGDDPLNSKMMGIERPITDLPSNTGSGMKVSWRDTLVLSPHGKNEVTCTKFDLNSLDEEYGLDDNLDCTITREYEGLPDICFKCGLYGHKKEHCIIHDEVGNKGPENGNNDIDEQAVNVHTAPPSTQEPTEDIPRGAWMQVQPRRRPRKQEKSSDQRGNDARNGSRFSVLHSEEGNDAAGNATTEVIKFGQDSTSTTV</sequence>
<feature type="region of interest" description="Disordered" evidence="2">
    <location>
        <begin position="197"/>
        <end position="274"/>
    </location>
</feature>
<feature type="compositionally biased region" description="Acidic residues" evidence="2">
    <location>
        <begin position="1"/>
        <end position="11"/>
    </location>
</feature>
<dbReference type="PROSITE" id="PS50158">
    <property type="entry name" value="ZF_CCHC"/>
    <property type="match status" value="1"/>
</dbReference>
<evidence type="ECO:0000313" key="5">
    <source>
        <dbReference type="Proteomes" id="UP001457282"/>
    </source>
</evidence>
<feature type="region of interest" description="Disordered" evidence="2">
    <location>
        <begin position="1"/>
        <end position="54"/>
    </location>
</feature>
<keyword evidence="1" id="KW-0863">Zinc-finger</keyword>
<protein>
    <recommendedName>
        <fullName evidence="3">CCHC-type domain-containing protein</fullName>
    </recommendedName>
</protein>
<dbReference type="EMBL" id="JBEDUW010000004">
    <property type="protein sequence ID" value="KAK9931781.1"/>
    <property type="molecule type" value="Genomic_DNA"/>
</dbReference>
<accession>A0AAW1X6M2</accession>
<feature type="domain" description="CCHC-type" evidence="3">
    <location>
        <begin position="157"/>
        <end position="170"/>
    </location>
</feature>
<reference evidence="4 5" key="1">
    <citation type="journal article" date="2023" name="G3 (Bethesda)">
        <title>A chromosome-length genome assembly and annotation of blackberry (Rubus argutus, cv. 'Hillquist').</title>
        <authorList>
            <person name="Bruna T."/>
            <person name="Aryal R."/>
            <person name="Dudchenko O."/>
            <person name="Sargent D.J."/>
            <person name="Mead D."/>
            <person name="Buti M."/>
            <person name="Cavallini A."/>
            <person name="Hytonen T."/>
            <person name="Andres J."/>
            <person name="Pham M."/>
            <person name="Weisz D."/>
            <person name="Mascagni F."/>
            <person name="Usai G."/>
            <person name="Natali L."/>
            <person name="Bassil N."/>
            <person name="Fernandez G.E."/>
            <person name="Lomsadze A."/>
            <person name="Armour M."/>
            <person name="Olukolu B."/>
            <person name="Poorten T."/>
            <person name="Britton C."/>
            <person name="Davik J."/>
            <person name="Ashrafi H."/>
            <person name="Aiden E.L."/>
            <person name="Borodovsky M."/>
            <person name="Worthington M."/>
        </authorList>
    </citation>
    <scope>NUCLEOTIDE SEQUENCE [LARGE SCALE GENOMIC DNA]</scope>
    <source>
        <strain evidence="4">PI 553951</strain>
    </source>
</reference>
<name>A0AAW1X6M2_RUBAR</name>
<evidence type="ECO:0000259" key="3">
    <source>
        <dbReference type="PROSITE" id="PS50158"/>
    </source>
</evidence>
<dbReference type="GO" id="GO:0003676">
    <property type="term" value="F:nucleic acid binding"/>
    <property type="evidence" value="ECO:0007669"/>
    <property type="project" value="InterPro"/>
</dbReference>
<dbReference type="Proteomes" id="UP001457282">
    <property type="component" value="Unassembled WGS sequence"/>
</dbReference>
<keyword evidence="1" id="KW-0862">Zinc</keyword>
<feature type="compositionally biased region" description="Basic and acidic residues" evidence="2">
    <location>
        <begin position="226"/>
        <end position="236"/>
    </location>
</feature>
<keyword evidence="1" id="KW-0479">Metal-binding</keyword>
<gene>
    <name evidence="4" type="ORF">M0R45_019045</name>
</gene>
<feature type="compositionally biased region" description="Basic and acidic residues" evidence="2">
    <location>
        <begin position="23"/>
        <end position="36"/>
    </location>
</feature>
<evidence type="ECO:0000256" key="1">
    <source>
        <dbReference type="PROSITE-ProRule" id="PRU00047"/>
    </source>
</evidence>
<keyword evidence="5" id="KW-1185">Reference proteome</keyword>
<dbReference type="InterPro" id="IPR001878">
    <property type="entry name" value="Znf_CCHC"/>
</dbReference>